<accession>A0A8T1VGR2</accession>
<feature type="region of interest" description="Disordered" evidence="2">
    <location>
        <begin position="137"/>
        <end position="179"/>
    </location>
</feature>
<evidence type="ECO:0000256" key="1">
    <source>
        <dbReference type="ARBA" id="ARBA00023125"/>
    </source>
</evidence>
<dbReference type="Pfam" id="PF03221">
    <property type="entry name" value="HTH_Tnp_Tc5"/>
    <property type="match status" value="1"/>
</dbReference>
<feature type="domain" description="HTH CENPB-type" evidence="3">
    <location>
        <begin position="177"/>
        <end position="225"/>
    </location>
</feature>
<sequence length="734" mass="78254">MADTTRDHDAPAAPSSDASSPQPGSKRKKVARTALTLREKAIVKSFCEQKVTDCKARGELVPSQEVLRREVATQFGWSCGRSTLSKIISMDWKLLRSCHEGGEAPRNPNMKRRRRPLFPAFEADLVKFIVAHMDGRRGREGGSGATDQHQSVEADAGGNVTSVATNNGPQSSEGGEARRRPLTEALILEEAQRLKQVHGVTDKMLVLSVGWLARFKHRHCIRLRKPAGVSNKSSPPLHQQVGTLRGSSAGLGSMGAWSAGLIPPNVPDAHVASEQAMSHQSTTDSADNNENLLPSSSQQGDTLGLADSAEGGAPKTAALCSAQWHQGQSTKRSAVTAGLLAEIPNSIRELACSCQGSAVDDDFIRGVAGLRVAVVGFGSIVDAFLIAASVGPSGFVLCVEASPSNVFLAEQVAESFCLRKLGLPAVNMKFIVGDYSGIAQSSSSSKGDELKNLQGRTDLVICTCSIQSLEFPASKNVMLELAFSLLKVSGELRVTDLVCSRRLSSPECEEARLAVAVSGGGESAGMDNENSKQLQQKLLLNAPYAGDLKRLFRALSGDVEVRTESCSEAEVATIDVAGASLLPPLVVTNGVRFRRITFHVFRLQDVEDPREDYGQTAIFNGSDVGGKTAVGAELSYRLDDEWNFQRGVCTPIDGNTAQILQTSWLQQYFSVNGDRSRHRGPFVASAHTFSAASSVSSAPGTTIDPSEVADETVVDQSPLAMTSPSTEPLEVVNL</sequence>
<feature type="region of interest" description="Disordered" evidence="2">
    <location>
        <begin position="272"/>
        <end position="308"/>
    </location>
</feature>
<dbReference type="Proteomes" id="UP000694044">
    <property type="component" value="Unassembled WGS sequence"/>
</dbReference>
<feature type="compositionally biased region" description="Polar residues" evidence="2">
    <location>
        <begin position="275"/>
        <end position="301"/>
    </location>
</feature>
<keyword evidence="5" id="KW-1185">Reference proteome</keyword>
<organism evidence="4 5">
    <name type="scientific">Phytophthora pseudosyringae</name>
    <dbReference type="NCBI Taxonomy" id="221518"/>
    <lineage>
        <taxon>Eukaryota</taxon>
        <taxon>Sar</taxon>
        <taxon>Stramenopiles</taxon>
        <taxon>Oomycota</taxon>
        <taxon>Peronosporomycetes</taxon>
        <taxon>Peronosporales</taxon>
        <taxon>Peronosporaceae</taxon>
        <taxon>Phytophthora</taxon>
    </lineage>
</organism>
<feature type="compositionally biased region" description="Polar residues" evidence="2">
    <location>
        <begin position="159"/>
        <end position="173"/>
    </location>
</feature>
<name>A0A8T1VGR2_9STRA</name>
<feature type="region of interest" description="Disordered" evidence="2">
    <location>
        <begin position="1"/>
        <end position="30"/>
    </location>
</feature>
<evidence type="ECO:0000259" key="3">
    <source>
        <dbReference type="Pfam" id="PF03221"/>
    </source>
</evidence>
<gene>
    <name evidence="4" type="ORF">PHYPSEUDO_008724</name>
</gene>
<reference evidence="4" key="1">
    <citation type="submission" date="2021-02" db="EMBL/GenBank/DDBJ databases">
        <authorList>
            <person name="Palmer J.M."/>
        </authorList>
    </citation>
    <scope>NUCLEOTIDE SEQUENCE</scope>
    <source>
        <strain evidence="4">SCRP734</strain>
    </source>
</reference>
<evidence type="ECO:0000313" key="5">
    <source>
        <dbReference type="Proteomes" id="UP000694044"/>
    </source>
</evidence>
<keyword evidence="1" id="KW-0238">DNA-binding</keyword>
<dbReference type="InterPro" id="IPR006600">
    <property type="entry name" value="HTH_CenpB_DNA-bd_dom"/>
</dbReference>
<comment type="caution">
    <text evidence="4">The sequence shown here is derived from an EMBL/GenBank/DDBJ whole genome shotgun (WGS) entry which is preliminary data.</text>
</comment>
<feature type="compositionally biased region" description="Basic and acidic residues" evidence="2">
    <location>
        <begin position="1"/>
        <end position="10"/>
    </location>
</feature>
<dbReference type="EMBL" id="JAGDFM010000355">
    <property type="protein sequence ID" value="KAG7379323.1"/>
    <property type="molecule type" value="Genomic_DNA"/>
</dbReference>
<evidence type="ECO:0000313" key="4">
    <source>
        <dbReference type="EMBL" id="KAG7379323.1"/>
    </source>
</evidence>
<dbReference type="AlphaFoldDB" id="A0A8T1VGR2"/>
<feature type="compositionally biased region" description="Low complexity" evidence="2">
    <location>
        <begin position="11"/>
        <end position="23"/>
    </location>
</feature>
<dbReference type="GO" id="GO:0003677">
    <property type="term" value="F:DNA binding"/>
    <property type="evidence" value="ECO:0007669"/>
    <property type="project" value="UniProtKB-KW"/>
</dbReference>
<evidence type="ECO:0000256" key="2">
    <source>
        <dbReference type="SAM" id="MobiDB-lite"/>
    </source>
</evidence>
<proteinExistence type="predicted"/>
<dbReference type="OrthoDB" id="167074at2759"/>
<protein>
    <recommendedName>
        <fullName evidence="3">HTH CENPB-type domain-containing protein</fullName>
    </recommendedName>
</protein>